<proteinExistence type="predicted"/>
<keyword evidence="2" id="KW-1185">Reference proteome</keyword>
<sequence>MRWLYENAVSANNLYKNLIMIDKFLYHPDQHSPQTKSFIKYSKETNLKKSYIKFGSSKNRQADWTWKGLLRSTPSELCRKHLVLAHSLLTKDSSKSNGLMKKLGYDWPFVENNLSWKREPAFLSGKSKRTRLRKHNYILESTPDIERSHNKRDVSISPLYDYPEYKEIPKKSIRFAEELDLEELNPHKFISTQGLHSKVLENIGKKASLFLSLTPSPEKNTQSTFKSSKFLNNTNVPVKLETRGLVKFGRKKKLWFGKKKILNKIFTNEKLSEVLSLQESSTSITQLPIRNSQKYNERIVKSHKNFDDYLSSANGFVIKLSK</sequence>
<reference evidence="1 2" key="1">
    <citation type="submission" date="2016-11" db="EMBL/GenBank/DDBJ databases">
        <title>The macronuclear genome of Stentor coeruleus: a giant cell with tiny introns.</title>
        <authorList>
            <person name="Slabodnick M."/>
            <person name="Ruby J.G."/>
            <person name="Reiff S.B."/>
            <person name="Swart E.C."/>
            <person name="Gosai S."/>
            <person name="Prabakaran S."/>
            <person name="Witkowska E."/>
            <person name="Larue G.E."/>
            <person name="Fisher S."/>
            <person name="Freeman R.M."/>
            <person name="Gunawardena J."/>
            <person name="Chu W."/>
            <person name="Stover N.A."/>
            <person name="Gregory B.D."/>
            <person name="Nowacki M."/>
            <person name="Derisi J."/>
            <person name="Roy S.W."/>
            <person name="Marshall W.F."/>
            <person name="Sood P."/>
        </authorList>
    </citation>
    <scope>NUCLEOTIDE SEQUENCE [LARGE SCALE GENOMIC DNA]</scope>
    <source>
        <strain evidence="1">WM001</strain>
    </source>
</reference>
<evidence type="ECO:0000313" key="1">
    <source>
        <dbReference type="EMBL" id="OMJ66383.1"/>
    </source>
</evidence>
<dbReference type="Proteomes" id="UP000187209">
    <property type="component" value="Unassembled WGS sequence"/>
</dbReference>
<accession>A0A1R2APB5</accession>
<protein>
    <submittedName>
        <fullName evidence="1">Uncharacterized protein</fullName>
    </submittedName>
</protein>
<organism evidence="1 2">
    <name type="scientific">Stentor coeruleus</name>
    <dbReference type="NCBI Taxonomy" id="5963"/>
    <lineage>
        <taxon>Eukaryota</taxon>
        <taxon>Sar</taxon>
        <taxon>Alveolata</taxon>
        <taxon>Ciliophora</taxon>
        <taxon>Postciliodesmatophora</taxon>
        <taxon>Heterotrichea</taxon>
        <taxon>Heterotrichida</taxon>
        <taxon>Stentoridae</taxon>
        <taxon>Stentor</taxon>
    </lineage>
</organism>
<name>A0A1R2APB5_9CILI</name>
<comment type="caution">
    <text evidence="1">The sequence shown here is derived from an EMBL/GenBank/DDBJ whole genome shotgun (WGS) entry which is preliminary data.</text>
</comment>
<evidence type="ECO:0000313" key="2">
    <source>
        <dbReference type="Proteomes" id="UP000187209"/>
    </source>
</evidence>
<dbReference type="EMBL" id="MPUH01001733">
    <property type="protein sequence ID" value="OMJ66383.1"/>
    <property type="molecule type" value="Genomic_DNA"/>
</dbReference>
<dbReference type="AlphaFoldDB" id="A0A1R2APB5"/>
<gene>
    <name evidence="1" type="ORF">SteCoe_36783</name>
</gene>